<dbReference type="GO" id="GO:0016740">
    <property type="term" value="F:transferase activity"/>
    <property type="evidence" value="ECO:0007669"/>
    <property type="project" value="UniProtKB-UniRule"/>
</dbReference>
<dbReference type="RefSeq" id="WP_141354968.1">
    <property type="nucleotide sequence ID" value="NZ_BJNV01000109.1"/>
</dbReference>
<dbReference type="Pfam" id="PF01564">
    <property type="entry name" value="Spermine_synth"/>
    <property type="match status" value="1"/>
</dbReference>
<protein>
    <recommendedName>
        <fullName evidence="5">PABS domain-containing protein</fullName>
    </recommendedName>
</protein>
<evidence type="ECO:0000313" key="7">
    <source>
        <dbReference type="Proteomes" id="UP000318422"/>
    </source>
</evidence>
<dbReference type="OrthoDB" id="117774at2"/>
<feature type="active site" description="Proton acceptor" evidence="4">
    <location>
        <position position="131"/>
    </location>
</feature>
<proteinExistence type="inferred from homology"/>
<sequence>MNTPIDISEESGVRYLHFGSDWVQGAMRLRKPDALELEYTREMMAGLLLRPAPWPARVLLIGLGAGSLPKFVHRQLPDACTTVVEIAPEVHGVARQYFRFPDEDERLRVVIGDGAGFVEQDDSQWDLIAVDGFDSNARAGALASQAFYAACRRRLTADGLLVVNMFGELRGFKTQLQRLNKAFDGRVLALPPCPSGNVVAFAAVGEVVEVPAELLHERATALEAGTGLKLGPSLKRLKKSGLLAGGVLRF</sequence>
<dbReference type="InterPro" id="IPR029063">
    <property type="entry name" value="SAM-dependent_MTases_sf"/>
</dbReference>
<comment type="caution">
    <text evidence="6">The sequence shown here is derived from an EMBL/GenBank/DDBJ whole genome shotgun (WGS) entry which is preliminary data.</text>
</comment>
<dbReference type="InterPro" id="IPR030374">
    <property type="entry name" value="PABS"/>
</dbReference>
<comment type="similarity">
    <text evidence="1">Belongs to the spermidine/spermine synthase family.</text>
</comment>
<keyword evidence="3 4" id="KW-0620">Polyamine biosynthesis</keyword>
<evidence type="ECO:0000256" key="2">
    <source>
        <dbReference type="ARBA" id="ARBA00022679"/>
    </source>
</evidence>
<evidence type="ECO:0000313" key="6">
    <source>
        <dbReference type="EMBL" id="GEC97667.1"/>
    </source>
</evidence>
<keyword evidence="2 4" id="KW-0808">Transferase</keyword>
<keyword evidence="7" id="KW-1185">Reference proteome</keyword>
<reference evidence="6 7" key="1">
    <citation type="submission" date="2019-06" db="EMBL/GenBank/DDBJ databases">
        <title>Whole genome shotgun sequence of Zoogloea ramigera NBRC 15342.</title>
        <authorList>
            <person name="Hosoyama A."/>
            <person name="Uohara A."/>
            <person name="Ohji S."/>
            <person name="Ichikawa N."/>
        </authorList>
    </citation>
    <scope>NUCLEOTIDE SEQUENCE [LARGE SCALE GENOMIC DNA]</scope>
    <source>
        <strain evidence="6 7">NBRC 15342</strain>
    </source>
</reference>
<gene>
    <name evidence="6" type="ORF">ZRA01_37400</name>
</gene>
<dbReference type="NCBIfam" id="NF037959">
    <property type="entry name" value="MFS_SpdSyn"/>
    <property type="match status" value="1"/>
</dbReference>
<accession>A0A4Y4D324</accession>
<dbReference type="PROSITE" id="PS51006">
    <property type="entry name" value="PABS_2"/>
    <property type="match status" value="1"/>
</dbReference>
<organism evidence="6 7">
    <name type="scientific">Zoogloea ramigera</name>
    <dbReference type="NCBI Taxonomy" id="350"/>
    <lineage>
        <taxon>Bacteria</taxon>
        <taxon>Pseudomonadati</taxon>
        <taxon>Pseudomonadota</taxon>
        <taxon>Betaproteobacteria</taxon>
        <taxon>Rhodocyclales</taxon>
        <taxon>Zoogloeaceae</taxon>
        <taxon>Zoogloea</taxon>
    </lineage>
</organism>
<dbReference type="SUPFAM" id="SSF53335">
    <property type="entry name" value="S-adenosyl-L-methionine-dependent methyltransferases"/>
    <property type="match status" value="1"/>
</dbReference>
<dbReference type="GO" id="GO:0006596">
    <property type="term" value="P:polyamine biosynthetic process"/>
    <property type="evidence" value="ECO:0007669"/>
    <property type="project" value="UniProtKB-UniRule"/>
</dbReference>
<evidence type="ECO:0000256" key="3">
    <source>
        <dbReference type="ARBA" id="ARBA00023115"/>
    </source>
</evidence>
<evidence type="ECO:0000256" key="1">
    <source>
        <dbReference type="ARBA" id="ARBA00007867"/>
    </source>
</evidence>
<evidence type="ECO:0000259" key="5">
    <source>
        <dbReference type="PROSITE" id="PS51006"/>
    </source>
</evidence>
<dbReference type="CDD" id="cd02440">
    <property type="entry name" value="AdoMet_MTases"/>
    <property type="match status" value="1"/>
</dbReference>
<dbReference type="PANTHER" id="PTHR43317">
    <property type="entry name" value="THERMOSPERMINE SYNTHASE ACAULIS5"/>
    <property type="match status" value="1"/>
</dbReference>
<dbReference type="Proteomes" id="UP000318422">
    <property type="component" value="Unassembled WGS sequence"/>
</dbReference>
<feature type="domain" description="PABS" evidence="5">
    <location>
        <begin position="1"/>
        <end position="206"/>
    </location>
</feature>
<dbReference type="PANTHER" id="PTHR43317:SF1">
    <property type="entry name" value="THERMOSPERMINE SYNTHASE ACAULIS5"/>
    <property type="match status" value="1"/>
</dbReference>
<dbReference type="AlphaFoldDB" id="A0A4Y4D324"/>
<dbReference type="EMBL" id="BJNV01000109">
    <property type="protein sequence ID" value="GEC97667.1"/>
    <property type="molecule type" value="Genomic_DNA"/>
</dbReference>
<dbReference type="Gene3D" id="3.40.50.150">
    <property type="entry name" value="Vaccinia Virus protein VP39"/>
    <property type="match status" value="1"/>
</dbReference>
<evidence type="ECO:0000256" key="4">
    <source>
        <dbReference type="PROSITE-ProRule" id="PRU00354"/>
    </source>
</evidence>
<name>A0A4Y4D324_ZOORA</name>